<protein>
    <recommendedName>
        <fullName evidence="9">SSD domain-containing protein</fullName>
    </recommendedName>
</protein>
<dbReference type="EMBL" id="CAJNOR010004787">
    <property type="protein sequence ID" value="CAF1527297.1"/>
    <property type="molecule type" value="Genomic_DNA"/>
</dbReference>
<accession>A0A815V1M7</accession>
<feature type="transmembrane region" description="Helical" evidence="8">
    <location>
        <begin position="1257"/>
        <end position="1284"/>
    </location>
</feature>
<dbReference type="InterPro" id="IPR052081">
    <property type="entry name" value="Dispatched_Hh_regulator"/>
</dbReference>
<dbReference type="PANTHER" id="PTHR45951">
    <property type="entry name" value="PROTEIN DISPATCHED-RELATED"/>
    <property type="match status" value="1"/>
</dbReference>
<feature type="transmembrane region" description="Helical" evidence="8">
    <location>
        <begin position="1229"/>
        <end position="1251"/>
    </location>
</feature>
<keyword evidence="12" id="KW-1185">Reference proteome</keyword>
<dbReference type="Proteomes" id="UP000663828">
    <property type="component" value="Unassembled WGS sequence"/>
</dbReference>
<feature type="transmembrane region" description="Helical" evidence="8">
    <location>
        <begin position="812"/>
        <end position="832"/>
    </location>
</feature>
<feature type="compositionally biased region" description="Acidic residues" evidence="7">
    <location>
        <begin position="140"/>
        <end position="160"/>
    </location>
</feature>
<dbReference type="Pfam" id="PF02460">
    <property type="entry name" value="Patched"/>
    <property type="match status" value="1"/>
</dbReference>
<evidence type="ECO:0000313" key="12">
    <source>
        <dbReference type="Proteomes" id="UP000663828"/>
    </source>
</evidence>
<feature type="transmembrane region" description="Helical" evidence="8">
    <location>
        <begin position="586"/>
        <end position="606"/>
    </location>
</feature>
<comment type="caution">
    <text evidence="11">The sequence shown here is derived from an EMBL/GenBank/DDBJ whole genome shotgun (WGS) entry which is preliminary data.</text>
</comment>
<dbReference type="InterPro" id="IPR000731">
    <property type="entry name" value="SSD"/>
</dbReference>
<dbReference type="InterPro" id="IPR003392">
    <property type="entry name" value="PTHD_SSD"/>
</dbReference>
<name>A0A815V1M7_ADIRI</name>
<dbReference type="Proteomes" id="UP000663852">
    <property type="component" value="Unassembled WGS sequence"/>
</dbReference>
<keyword evidence="3 8" id="KW-1133">Transmembrane helix</keyword>
<dbReference type="GO" id="GO:0022857">
    <property type="term" value="F:transmembrane transporter activity"/>
    <property type="evidence" value="ECO:0007669"/>
    <property type="project" value="TreeGrafter"/>
</dbReference>
<feature type="transmembrane region" description="Helical" evidence="8">
    <location>
        <begin position="532"/>
        <end position="549"/>
    </location>
</feature>
<dbReference type="PANTHER" id="PTHR45951:SF3">
    <property type="entry name" value="PROTEIN DISPATCHED"/>
    <property type="match status" value="1"/>
</dbReference>
<evidence type="ECO:0000256" key="2">
    <source>
        <dbReference type="ARBA" id="ARBA00022692"/>
    </source>
</evidence>
<feature type="transmembrane region" description="Helical" evidence="8">
    <location>
        <begin position="1337"/>
        <end position="1358"/>
    </location>
</feature>
<dbReference type="OrthoDB" id="193905at2759"/>
<evidence type="ECO:0000256" key="4">
    <source>
        <dbReference type="ARBA" id="ARBA00023136"/>
    </source>
</evidence>
<dbReference type="SUPFAM" id="SSF82866">
    <property type="entry name" value="Multidrug efflux transporter AcrB transmembrane domain"/>
    <property type="match status" value="2"/>
</dbReference>
<feature type="region of interest" description="Disordered" evidence="7">
    <location>
        <begin position="140"/>
        <end position="161"/>
    </location>
</feature>
<organism evidence="11 12">
    <name type="scientific">Adineta ricciae</name>
    <name type="common">Rotifer</name>
    <dbReference type="NCBI Taxonomy" id="249248"/>
    <lineage>
        <taxon>Eukaryota</taxon>
        <taxon>Metazoa</taxon>
        <taxon>Spiralia</taxon>
        <taxon>Gnathifera</taxon>
        <taxon>Rotifera</taxon>
        <taxon>Eurotatoria</taxon>
        <taxon>Bdelloidea</taxon>
        <taxon>Adinetida</taxon>
        <taxon>Adinetidae</taxon>
        <taxon>Adineta</taxon>
    </lineage>
</organism>
<comment type="subcellular location">
    <subcellularLocation>
        <location evidence="1">Membrane</location>
        <topology evidence="1">Multi-pass membrane protein</topology>
    </subcellularLocation>
</comment>
<dbReference type="EMBL" id="CAJNOJ010000001">
    <property type="protein sequence ID" value="CAF0724227.1"/>
    <property type="molecule type" value="Genomic_DNA"/>
</dbReference>
<feature type="transmembrane region" description="Helical" evidence="8">
    <location>
        <begin position="1201"/>
        <end position="1222"/>
    </location>
</feature>
<keyword evidence="4 8" id="KW-0472">Membrane</keyword>
<reference evidence="11" key="1">
    <citation type="submission" date="2021-02" db="EMBL/GenBank/DDBJ databases">
        <authorList>
            <person name="Nowell W R."/>
        </authorList>
    </citation>
    <scope>NUCLEOTIDE SEQUENCE</scope>
</reference>
<feature type="transmembrane region" description="Helical" evidence="8">
    <location>
        <begin position="1378"/>
        <end position="1404"/>
    </location>
</feature>
<feature type="domain" description="SSD" evidence="9">
    <location>
        <begin position="550"/>
        <end position="750"/>
    </location>
</feature>
<evidence type="ECO:0000256" key="7">
    <source>
        <dbReference type="SAM" id="MobiDB-lite"/>
    </source>
</evidence>
<evidence type="ECO:0000256" key="3">
    <source>
        <dbReference type="ARBA" id="ARBA00022989"/>
    </source>
</evidence>
<evidence type="ECO:0000259" key="9">
    <source>
        <dbReference type="PROSITE" id="PS50156"/>
    </source>
</evidence>
<keyword evidence="2 8" id="KW-0812">Transmembrane</keyword>
<evidence type="ECO:0000256" key="5">
    <source>
        <dbReference type="ARBA" id="ARBA00023180"/>
    </source>
</evidence>
<evidence type="ECO:0000256" key="8">
    <source>
        <dbReference type="SAM" id="Phobius"/>
    </source>
</evidence>
<feature type="transmembrane region" description="Helical" evidence="8">
    <location>
        <begin position="555"/>
        <end position="574"/>
    </location>
</feature>
<dbReference type="GO" id="GO:0016020">
    <property type="term" value="C:membrane"/>
    <property type="evidence" value="ECO:0007669"/>
    <property type="project" value="UniProtKB-SubCell"/>
</dbReference>
<feature type="transmembrane region" description="Helical" evidence="8">
    <location>
        <begin position="18"/>
        <end position="39"/>
    </location>
</feature>
<evidence type="ECO:0000256" key="1">
    <source>
        <dbReference type="ARBA" id="ARBA00004141"/>
    </source>
</evidence>
<dbReference type="PROSITE" id="PS50156">
    <property type="entry name" value="SSD"/>
    <property type="match status" value="1"/>
</dbReference>
<dbReference type="GO" id="GO:0007224">
    <property type="term" value="P:smoothened signaling pathway"/>
    <property type="evidence" value="ECO:0007669"/>
    <property type="project" value="TreeGrafter"/>
</dbReference>
<proteinExistence type="inferred from homology"/>
<comment type="similarity">
    <text evidence="6">Belongs to the dispatched family.</text>
</comment>
<evidence type="ECO:0000313" key="10">
    <source>
        <dbReference type="EMBL" id="CAF0724227.1"/>
    </source>
</evidence>
<gene>
    <name evidence="10" type="ORF">EDS130_LOCUS591</name>
    <name evidence="11" type="ORF">XAT740_LOCUS41202</name>
</gene>
<keyword evidence="5" id="KW-0325">Glycoprotein</keyword>
<dbReference type="Gene3D" id="1.20.1640.10">
    <property type="entry name" value="Multidrug efflux transporter AcrB transmembrane domain"/>
    <property type="match status" value="2"/>
</dbReference>
<sequence>MSYFSNITYSRVLVRHHWLVLCFVVFICVILTLVGLVFTQLPDFSDPRMGWGARGKGTIFSQLMVLRHASERFRLAYELPLDTNELFGAFGQFYNITVENLDENTYRSDILAKYDLWRKKSVNSQSDQLFDYGSLNETFYDVDQEGDDDSPDYDEDDENEKDGSQAASIYKWHRNRHFDIKNSIFKYVDDKIINISVLDFVRNLPQFNRTNYQSARLSFDLFRPYAFLLEEKYRGRAGRDGMIEFYMERIDPTADLLSLEYLQSICQWEKKFKHLLSLDDTPSLSLSTFVALYSSKTDCQLITTDDVEHFRSILHTCLPYYIDGYMDIPLSDEFLNRVVIEHHPGYSTHQEQIKAIYPALRHICFYKNITRFIFDHFVDEQFIQSFQQSKVNAKVSISMIYITNYKISKYNRTRDQTMCLRRQPFSRRYCYERGCIDDYRNNFTTKSCVDQGPPNGNCEKYCHCKYECINQTEEVILLTPKLKEKELVGIAGKYFGGKRKLSAYKDRFIKLIAFNLANVREKAAMAQIHKDMLLVLMAAILIVGITVLYLRSITIALIIVIGAILSLGVSYFVYRVIYRIPIFPYMNLMSAFILIGIGCDDIFVFFDTWEQEKATWLKQHQEKLTSDNSDIPLNAPSNHEILSSNQKIKPSKSKRPLNAFQFRHRTRLYHETEEIRKSLLNEAALIEIMSNTLKHAASSMFVTSFTTSAAFFTNMLTNISFVQVFGVYTGTCILLYFFITVTAIAAFAVIYEKHILDILSRLVSICSKKTNQTSTTTHPPVTFYRRFALYCKDIRIYIFAHLIPQIVIKLRYLLVPLFLCLGVLGLIGVFYYPKLQVPTTQKVIFFLQGNPMENYEFGMKHKFNGYIKDERRLFAYPRVSFIFGIRDIDDGYVFDMNDRGKLHLMPVYLNQQRTQQFFKRFITHLGTRKDLFSSTYDLEKDFDAFNQLTTDSILIEKIADDRARLNTSQTNHIDMIKYIGKVNMKLIEKLVADTVRTTSYKVEEDLSNQEGYIDRKMERINMTLYRVSYRQLTNIRNPKIIYSNYRKLFNRTLARLYKEQIERSYDIEEIRNYLNGSVRDDLTEEYQRSALKTAMQCLTGEAGANNVPADFCDRQLTQQRSVNWAVLPDKPSPIDGSIRPFAVIITIRGALNRTDYDSYNSYYLQVKSFFDPYIKEHAPEHLKHAWFSSPGFAFYGIQRELLVGSFSSLIASLAIALLVLFLTSGNLFIALYALLTISFAIADGVAVFVLLKWELGIVEAIIVIMAVGLSVDFVVHFGVGYIHTNMTDIQNERKKIRHRYTPSTLESNQPEIGPYHLLYKEQQAERETRVTESASRVGSAVFMAAFTTFAAGFSMTLSSLSSFQRMGQFLMTIMSTSWLFATFFFLPLCAIIGPVGTCGSIPFARIKTCFQRCRSSNEPLDKI</sequence>
<feature type="transmembrane region" description="Helical" evidence="8">
    <location>
        <begin position="725"/>
        <end position="751"/>
    </location>
</feature>
<evidence type="ECO:0000256" key="6">
    <source>
        <dbReference type="ARBA" id="ARBA00038046"/>
    </source>
</evidence>
<evidence type="ECO:0000313" key="11">
    <source>
        <dbReference type="EMBL" id="CAF1527297.1"/>
    </source>
</evidence>